<feature type="repeat" description="TPR" evidence="1">
    <location>
        <begin position="5"/>
        <end position="38"/>
    </location>
</feature>
<dbReference type="EMBL" id="PGTM01000004">
    <property type="protein sequence ID" value="PJF37365.1"/>
    <property type="molecule type" value="Genomic_DNA"/>
</dbReference>
<dbReference type="SUPFAM" id="SSF48452">
    <property type="entry name" value="TPR-like"/>
    <property type="match status" value="1"/>
</dbReference>
<comment type="caution">
    <text evidence="4">The sequence shown here is derived from an EMBL/GenBank/DDBJ whole genome shotgun (WGS) entry which is preliminary data.</text>
</comment>
<keyword evidence="3" id="KW-0472">Membrane</keyword>
<dbReference type="InterPro" id="IPR019734">
    <property type="entry name" value="TPR_rpt"/>
</dbReference>
<keyword evidence="3" id="KW-1133">Transmembrane helix</keyword>
<dbReference type="AlphaFoldDB" id="A0A2M8PII8"/>
<organism evidence="4 5">
    <name type="scientific">Candidatus Thermofonsia Clade 1 bacterium</name>
    <dbReference type="NCBI Taxonomy" id="2364210"/>
    <lineage>
        <taxon>Bacteria</taxon>
        <taxon>Bacillati</taxon>
        <taxon>Chloroflexota</taxon>
        <taxon>Candidatus Thermofontia</taxon>
        <taxon>Candidatus Thermofonsia Clade 1</taxon>
    </lineage>
</organism>
<keyword evidence="3" id="KW-0812">Transmembrane</keyword>
<evidence type="ECO:0000313" key="5">
    <source>
        <dbReference type="Proteomes" id="UP000229681"/>
    </source>
</evidence>
<keyword evidence="1" id="KW-0802">TPR repeat</keyword>
<dbReference type="InterPro" id="IPR011990">
    <property type="entry name" value="TPR-like_helical_dom_sf"/>
</dbReference>
<reference evidence="4 5" key="1">
    <citation type="submission" date="2017-11" db="EMBL/GenBank/DDBJ databases">
        <title>Evolution of Phototrophy in the Chloroflexi Phylum Driven by Horizontal Gene Transfer.</title>
        <authorList>
            <person name="Ward L.M."/>
            <person name="Hemp J."/>
            <person name="Shih P.M."/>
            <person name="Mcglynn S.E."/>
            <person name="Fischer W."/>
        </authorList>
    </citation>
    <scope>NUCLEOTIDE SEQUENCE [LARGE SCALE GENOMIC DNA]</scope>
    <source>
        <strain evidence="4">JP3_13</strain>
    </source>
</reference>
<name>A0A2M8PII8_9CHLR</name>
<evidence type="ECO:0000256" key="1">
    <source>
        <dbReference type="PROSITE-ProRule" id="PRU00339"/>
    </source>
</evidence>
<dbReference type="Gene3D" id="1.25.40.10">
    <property type="entry name" value="Tetratricopeptide repeat domain"/>
    <property type="match status" value="1"/>
</dbReference>
<feature type="region of interest" description="Disordered" evidence="2">
    <location>
        <begin position="233"/>
        <end position="336"/>
    </location>
</feature>
<evidence type="ECO:0000256" key="2">
    <source>
        <dbReference type="SAM" id="MobiDB-lite"/>
    </source>
</evidence>
<gene>
    <name evidence="4" type="ORF">CUN49_00715</name>
</gene>
<dbReference type="PROSITE" id="PS50005">
    <property type="entry name" value="TPR"/>
    <property type="match status" value="1"/>
</dbReference>
<sequence>MANDTRNQLKQAYNYIQQERLDEAISILRRVLSSEPDNADAWWLMANAVSDPADAAEALNNVLRVRPEHAEAREAYQQLIAEYPELAPAQTAEAALDVGEFNIDDLLAQAPTADAPKQRPARTEQDFGPTAWSMATADEAQDALDLDALFGGKASVDVPITATEEEDLTAVFGIEPAQTRFAAPDSPEPTFSETDAEFDALFSADAQPQETFEPTPDFAESTAEFDALFSTDAPTQASSAAETAPVASPPNLDADLDAIFSGEPAFVGQIDEQQEQRRGRRGRRRREPQPTTFEEAYGEPEPLAATQPAAPKPERSPKPRRLAPEQPAYDPFEAERRANKRSPVWRILGLLVAVGAVVLLAFLVAPSLAPDPVTQALRNAQDSLSANGFAQAAANREGDVFRLTVCGSASRALQNRVYQAMELIADHVAAAGEQIKAVQLTVTDCANQSVVLYRATAPVDAVRRYLDSGKMDVRTYRASWQ</sequence>
<evidence type="ECO:0000256" key="3">
    <source>
        <dbReference type="SAM" id="Phobius"/>
    </source>
</evidence>
<protein>
    <submittedName>
        <fullName evidence="4">Uncharacterized protein</fullName>
    </submittedName>
</protein>
<dbReference type="Proteomes" id="UP000229681">
    <property type="component" value="Unassembled WGS sequence"/>
</dbReference>
<evidence type="ECO:0000313" key="4">
    <source>
        <dbReference type="EMBL" id="PJF37365.1"/>
    </source>
</evidence>
<accession>A0A2M8PII8</accession>
<feature type="transmembrane region" description="Helical" evidence="3">
    <location>
        <begin position="344"/>
        <end position="365"/>
    </location>
</feature>
<dbReference type="Pfam" id="PF14559">
    <property type="entry name" value="TPR_19"/>
    <property type="match status" value="1"/>
</dbReference>
<proteinExistence type="predicted"/>